<name>A0ACC7VHU8_9BACI</name>
<comment type="caution">
    <text evidence="1">The sequence shown here is derived from an EMBL/GenBank/DDBJ whole genome shotgun (WGS) entry which is preliminary data.</text>
</comment>
<dbReference type="Proteomes" id="UP000466692">
    <property type="component" value="Unassembled WGS sequence"/>
</dbReference>
<organism evidence="1 2">
    <name type="scientific">Pontibacillus yanchengensis</name>
    <dbReference type="NCBI Taxonomy" id="462910"/>
    <lineage>
        <taxon>Bacteria</taxon>
        <taxon>Bacillati</taxon>
        <taxon>Bacillota</taxon>
        <taxon>Bacilli</taxon>
        <taxon>Bacillales</taxon>
        <taxon>Bacillaceae</taxon>
        <taxon>Pontibacillus</taxon>
    </lineage>
</organism>
<sequence>MACLKPDVLVLGTYHMGDRGERDLYQLKSNINSDKKQEEILEVIECIKAYKPTKVAVEFETVRADILEEQYKKYINNELEDLEPDEIHQFGFRIAEELGHKEIYPVDWNRPVGGVPMGFVYELLKETDEELYNQIIEEGEKNNKLEQELINTKSIREVLVAINHLDNLKKQQEIHMKLALASVNDYYLGIDWLANYWYRRNLIIFNNVKQLVDHSNERILVIYGAGHKYLLDQFFEDSGKFNVQSITDYL</sequence>
<accession>A0ACC7VHU8</accession>
<proteinExistence type="predicted"/>
<evidence type="ECO:0000313" key="1">
    <source>
        <dbReference type="EMBL" id="MYL53695.1"/>
    </source>
</evidence>
<dbReference type="EMBL" id="WMEU01000002">
    <property type="protein sequence ID" value="MYL53695.1"/>
    <property type="molecule type" value="Genomic_DNA"/>
</dbReference>
<gene>
    <name evidence="1" type="ORF">GLW08_10145</name>
</gene>
<protein>
    <submittedName>
        <fullName evidence="1">Uncharacterized protein</fullName>
    </submittedName>
</protein>
<reference evidence="1" key="1">
    <citation type="submission" date="2019-11" db="EMBL/GenBank/DDBJ databases">
        <title>Genome sequences of 17 halophilic strains isolated from different environments.</title>
        <authorList>
            <person name="Furrow R.E."/>
        </authorList>
    </citation>
    <scope>NUCLEOTIDE SEQUENCE</scope>
    <source>
        <strain evidence="1">22510_22_Filter</strain>
    </source>
</reference>
<evidence type="ECO:0000313" key="2">
    <source>
        <dbReference type="Proteomes" id="UP000466692"/>
    </source>
</evidence>
<keyword evidence="2" id="KW-1185">Reference proteome</keyword>